<dbReference type="Gene3D" id="3.10.50.40">
    <property type="match status" value="1"/>
</dbReference>
<keyword evidence="8 11" id="KW-0413">Isomerase</keyword>
<dbReference type="InterPro" id="IPR008881">
    <property type="entry name" value="Trigger_fac_ribosome-bd_bac"/>
</dbReference>
<evidence type="ECO:0000256" key="8">
    <source>
        <dbReference type="ARBA" id="ARBA00023235"/>
    </source>
</evidence>
<keyword evidence="7 11" id="KW-0143">Chaperone</keyword>
<evidence type="ECO:0000256" key="3">
    <source>
        <dbReference type="ARBA" id="ARBA00013194"/>
    </source>
</evidence>
<dbReference type="GO" id="GO:0003755">
    <property type="term" value="F:peptidyl-prolyl cis-trans isomerase activity"/>
    <property type="evidence" value="ECO:0007669"/>
    <property type="project" value="UniProtKB-UniRule"/>
</dbReference>
<gene>
    <name evidence="11" type="primary">tig</name>
    <name evidence="15" type="ORF">GWK36_04465</name>
</gene>
<dbReference type="GO" id="GO:0051083">
    <property type="term" value="P:'de novo' cotranslational protein folding"/>
    <property type="evidence" value="ECO:0007669"/>
    <property type="project" value="TreeGrafter"/>
</dbReference>
<dbReference type="InterPro" id="IPR037041">
    <property type="entry name" value="Trigger_fac_C_sf"/>
</dbReference>
<dbReference type="SUPFAM" id="SSF109998">
    <property type="entry name" value="Triger factor/SurA peptide-binding domain-like"/>
    <property type="match status" value="1"/>
</dbReference>
<dbReference type="GO" id="GO:0043335">
    <property type="term" value="P:protein unfolding"/>
    <property type="evidence" value="ECO:0007669"/>
    <property type="project" value="TreeGrafter"/>
</dbReference>
<dbReference type="EMBL" id="CP048029">
    <property type="protein sequence ID" value="QIK37359.1"/>
    <property type="molecule type" value="Genomic_DNA"/>
</dbReference>
<dbReference type="GO" id="GO:0044183">
    <property type="term" value="F:protein folding chaperone"/>
    <property type="evidence" value="ECO:0007669"/>
    <property type="project" value="TreeGrafter"/>
</dbReference>
<feature type="domain" description="Trigger factor C-terminal" evidence="14">
    <location>
        <begin position="263"/>
        <end position="411"/>
    </location>
</feature>
<evidence type="ECO:0000256" key="11">
    <source>
        <dbReference type="HAMAP-Rule" id="MF_00303"/>
    </source>
</evidence>
<keyword evidence="5 11" id="KW-0132">Cell division</keyword>
<dbReference type="InterPro" id="IPR001179">
    <property type="entry name" value="PPIase_FKBP_dom"/>
</dbReference>
<proteinExistence type="inferred from homology"/>
<keyword evidence="16" id="KW-1185">Reference proteome</keyword>
<protein>
    <recommendedName>
        <fullName evidence="4 11">Trigger factor</fullName>
        <shortName evidence="11">TF</shortName>
        <ecNumber evidence="3 11">5.2.1.8</ecNumber>
    </recommendedName>
    <alternativeName>
        <fullName evidence="10 11">PPIase</fullName>
    </alternativeName>
</protein>
<accession>A0A6G7VBC0</accession>
<dbReference type="Pfam" id="PF00254">
    <property type="entry name" value="FKBP_C"/>
    <property type="match status" value="1"/>
</dbReference>
<keyword evidence="9 11" id="KW-0131">Cell cycle</keyword>
<dbReference type="InterPro" id="IPR005215">
    <property type="entry name" value="Trig_fac"/>
</dbReference>
<name>A0A6G7VBC0_9GAMM</name>
<dbReference type="InterPro" id="IPR027304">
    <property type="entry name" value="Trigger_fact/SurA_dom_sf"/>
</dbReference>
<evidence type="ECO:0000256" key="5">
    <source>
        <dbReference type="ARBA" id="ARBA00022618"/>
    </source>
</evidence>
<dbReference type="InterPro" id="IPR046357">
    <property type="entry name" value="PPIase_dom_sf"/>
</dbReference>
<evidence type="ECO:0000256" key="10">
    <source>
        <dbReference type="ARBA" id="ARBA00029986"/>
    </source>
</evidence>
<keyword evidence="6 11" id="KW-0697">Rotamase</keyword>
<keyword evidence="11" id="KW-0963">Cytoplasm</keyword>
<comment type="similarity">
    <text evidence="2 11">Belongs to the FKBP-type PPIase family. Tig subfamily.</text>
</comment>
<dbReference type="KEGG" id="cjap:GWK36_04465"/>
<dbReference type="PIRSF" id="PIRSF003095">
    <property type="entry name" value="Trigger_factor"/>
    <property type="match status" value="1"/>
</dbReference>
<evidence type="ECO:0000256" key="9">
    <source>
        <dbReference type="ARBA" id="ARBA00023306"/>
    </source>
</evidence>
<evidence type="ECO:0000256" key="6">
    <source>
        <dbReference type="ARBA" id="ARBA00023110"/>
    </source>
</evidence>
<dbReference type="GO" id="GO:0015031">
    <property type="term" value="P:protein transport"/>
    <property type="evidence" value="ECO:0007669"/>
    <property type="project" value="UniProtKB-UniRule"/>
</dbReference>
<dbReference type="GO" id="GO:0043022">
    <property type="term" value="F:ribosome binding"/>
    <property type="evidence" value="ECO:0007669"/>
    <property type="project" value="TreeGrafter"/>
</dbReference>
<dbReference type="InterPro" id="IPR008880">
    <property type="entry name" value="Trigger_fac_C"/>
</dbReference>
<dbReference type="GO" id="GO:0005737">
    <property type="term" value="C:cytoplasm"/>
    <property type="evidence" value="ECO:0007669"/>
    <property type="project" value="UniProtKB-SubCell"/>
</dbReference>
<dbReference type="AlphaFoldDB" id="A0A6G7VBC0"/>
<comment type="domain">
    <text evidence="11">Consists of 3 domains; the N-terminus binds the ribosome, the middle domain has PPIase activity, while the C-terminus has intrinsic chaperone activity on its own.</text>
</comment>
<dbReference type="Pfam" id="PF05697">
    <property type="entry name" value="Trigger_N"/>
    <property type="match status" value="1"/>
</dbReference>
<dbReference type="PANTHER" id="PTHR30560">
    <property type="entry name" value="TRIGGER FACTOR CHAPERONE AND PEPTIDYL-PROLYL CIS/TRANS ISOMERASE"/>
    <property type="match status" value="1"/>
</dbReference>
<dbReference type="Proteomes" id="UP000502699">
    <property type="component" value="Chromosome"/>
</dbReference>
<evidence type="ECO:0000313" key="15">
    <source>
        <dbReference type="EMBL" id="QIK37359.1"/>
    </source>
</evidence>
<dbReference type="SUPFAM" id="SSF54534">
    <property type="entry name" value="FKBP-like"/>
    <property type="match status" value="1"/>
</dbReference>
<comment type="subcellular location">
    <subcellularLocation>
        <location evidence="11">Cytoplasm</location>
    </subcellularLocation>
    <text evidence="11">About half TF is bound to the ribosome near the polypeptide exit tunnel while the other half is free in the cytoplasm.</text>
</comment>
<dbReference type="HAMAP" id="MF_00303">
    <property type="entry name" value="Trigger_factor_Tig"/>
    <property type="match status" value="1"/>
</dbReference>
<evidence type="ECO:0000256" key="4">
    <source>
        <dbReference type="ARBA" id="ARBA00016902"/>
    </source>
</evidence>
<evidence type="ECO:0000259" key="13">
    <source>
        <dbReference type="Pfam" id="PF05697"/>
    </source>
</evidence>
<sequence>MQVSVEAGEGLERRMRIDLPCEEIQTEVEKRLQQLAHHAKAPGFRPGKVPLKILRQRYADQLQHEVFHDLVQRTLGRALEQAALRPAAMPRIEPDLDLAAGRAAYTAVFEVMPEFELAPLSGQKVKRPVSVLTDADLDDMIQRLREQRRTWEPVDRPAQTGDLLTLDALGTLEGQPFPRGTGKGIQVELGKTSLLPGLEDHLTGVAAGETRSIDLNLPDDHPDQTLAGKSLHFEIQIQAVAEPRIPELDAEFVKEFGIEDGDIERFRADVRRNMERELNERLAARTKERVMDLIYELNPIELPKSLVENEMRSMAEQMREALAPGRSGVSLAPELFEAGARRRVALGLILGKIIRDHDLKPDPARVRTTVERLASSYERPQEVIDYYYSDAKRLESLQILVLEEQVVDLILDQVQVEEEPLSFSELAA</sequence>
<evidence type="ECO:0000313" key="16">
    <source>
        <dbReference type="Proteomes" id="UP000502699"/>
    </source>
</evidence>
<comment type="function">
    <text evidence="11">Involved in protein export. Acts as a chaperone by maintaining the newly synthesized protein in an open conformation. Functions as a peptidyl-prolyl cis-trans isomerase.</text>
</comment>
<feature type="domain" description="PPIase FKBP-type" evidence="12">
    <location>
        <begin position="156"/>
        <end position="237"/>
    </location>
</feature>
<dbReference type="PANTHER" id="PTHR30560:SF3">
    <property type="entry name" value="TRIGGER FACTOR-LIKE PROTEIN TIG, CHLOROPLASTIC"/>
    <property type="match status" value="1"/>
</dbReference>
<comment type="catalytic activity">
    <reaction evidence="1 11">
        <text>[protein]-peptidylproline (omega=180) = [protein]-peptidylproline (omega=0)</text>
        <dbReference type="Rhea" id="RHEA:16237"/>
        <dbReference type="Rhea" id="RHEA-COMP:10747"/>
        <dbReference type="Rhea" id="RHEA-COMP:10748"/>
        <dbReference type="ChEBI" id="CHEBI:83833"/>
        <dbReference type="ChEBI" id="CHEBI:83834"/>
        <dbReference type="EC" id="5.2.1.8"/>
    </reaction>
</comment>
<dbReference type="GO" id="GO:0051301">
    <property type="term" value="P:cell division"/>
    <property type="evidence" value="ECO:0007669"/>
    <property type="project" value="UniProtKB-KW"/>
</dbReference>
<evidence type="ECO:0000259" key="12">
    <source>
        <dbReference type="Pfam" id="PF00254"/>
    </source>
</evidence>
<reference evidence="16" key="1">
    <citation type="submission" date="2020-01" db="EMBL/GenBank/DDBJ databases">
        <title>Caldichromatium gen. nov., sp. nov., a thermophilic purple sulfur bacterium member of the family Chromatiaceae isolated from Nakabusa hot spring, Japan.</title>
        <authorList>
            <person name="Saini M.K."/>
            <person name="Hanada S."/>
            <person name="Tank M."/>
        </authorList>
    </citation>
    <scope>NUCLEOTIDE SEQUENCE [LARGE SCALE GENOMIC DNA]</scope>
    <source>
        <strain evidence="16">No.7</strain>
    </source>
</reference>
<evidence type="ECO:0000256" key="2">
    <source>
        <dbReference type="ARBA" id="ARBA00005464"/>
    </source>
</evidence>
<dbReference type="Gene3D" id="1.10.3120.10">
    <property type="entry name" value="Trigger factor, C-terminal domain"/>
    <property type="match status" value="1"/>
</dbReference>
<evidence type="ECO:0000256" key="7">
    <source>
        <dbReference type="ARBA" id="ARBA00023186"/>
    </source>
</evidence>
<feature type="domain" description="Trigger factor ribosome-binding bacterial" evidence="13">
    <location>
        <begin position="1"/>
        <end position="144"/>
    </location>
</feature>
<dbReference type="Gene3D" id="3.30.70.1050">
    <property type="entry name" value="Trigger factor ribosome-binding domain"/>
    <property type="match status" value="1"/>
</dbReference>
<evidence type="ECO:0000256" key="1">
    <source>
        <dbReference type="ARBA" id="ARBA00000971"/>
    </source>
</evidence>
<dbReference type="SUPFAM" id="SSF102735">
    <property type="entry name" value="Trigger factor ribosome-binding domain"/>
    <property type="match status" value="1"/>
</dbReference>
<dbReference type="Pfam" id="PF05698">
    <property type="entry name" value="Trigger_C"/>
    <property type="match status" value="1"/>
</dbReference>
<dbReference type="InterPro" id="IPR036611">
    <property type="entry name" value="Trigger_fac_ribosome-bd_sf"/>
</dbReference>
<dbReference type="RefSeq" id="WP_166270127.1">
    <property type="nucleotide sequence ID" value="NZ_CP048029.1"/>
</dbReference>
<dbReference type="NCBIfam" id="TIGR00115">
    <property type="entry name" value="tig"/>
    <property type="match status" value="1"/>
</dbReference>
<organism evidence="15 16">
    <name type="scientific">Caldichromatium japonicum</name>
    <dbReference type="NCBI Taxonomy" id="2699430"/>
    <lineage>
        <taxon>Bacteria</taxon>
        <taxon>Pseudomonadati</taxon>
        <taxon>Pseudomonadota</taxon>
        <taxon>Gammaproteobacteria</taxon>
        <taxon>Chromatiales</taxon>
        <taxon>Chromatiaceae</taxon>
        <taxon>Caldichromatium</taxon>
    </lineage>
</organism>
<evidence type="ECO:0000259" key="14">
    <source>
        <dbReference type="Pfam" id="PF05698"/>
    </source>
</evidence>
<dbReference type="EC" id="5.2.1.8" evidence="3 11"/>